<keyword evidence="10 12" id="KW-0408">Iron</keyword>
<reference evidence="13 14" key="1">
    <citation type="journal article" date="2023" name="ISME J.">
        <title>Thermophilic Dehalococcoidia with unusual traits shed light on an unexpected past.</title>
        <authorList>
            <person name="Palmer M."/>
            <person name="Covington J.K."/>
            <person name="Zhou E.M."/>
            <person name="Thomas S.C."/>
            <person name="Habib N."/>
            <person name="Seymour C.O."/>
            <person name="Lai D."/>
            <person name="Johnston J."/>
            <person name="Hashimi A."/>
            <person name="Jiao J.Y."/>
            <person name="Muok A.R."/>
            <person name="Liu L."/>
            <person name="Xian W.D."/>
            <person name="Zhi X.Y."/>
            <person name="Li M.M."/>
            <person name="Silva L.P."/>
            <person name="Bowen B.P."/>
            <person name="Louie K."/>
            <person name="Briegel A."/>
            <person name="Pett-Ridge J."/>
            <person name="Weber P.K."/>
            <person name="Tocheva E.I."/>
            <person name="Woyke T."/>
            <person name="Northen T.R."/>
            <person name="Mayali X."/>
            <person name="Li W.J."/>
            <person name="Hedlund B.P."/>
        </authorList>
    </citation>
    <scope>NUCLEOTIDE SEQUENCE [LARGE SCALE GENOMIC DNA]</scope>
    <source>
        <strain evidence="13 14">YIM 72310</strain>
    </source>
</reference>
<organism evidence="13 14">
    <name type="scientific">Tepidiforma flava</name>
    <dbReference type="NCBI Taxonomy" id="3004094"/>
    <lineage>
        <taxon>Bacteria</taxon>
        <taxon>Bacillati</taxon>
        <taxon>Chloroflexota</taxon>
        <taxon>Tepidiformia</taxon>
        <taxon>Tepidiformales</taxon>
        <taxon>Tepidiformaceae</taxon>
        <taxon>Tepidiforma</taxon>
    </lineage>
</organism>
<keyword evidence="11 12" id="KW-0472">Membrane</keyword>
<keyword evidence="7 12" id="KW-0479">Metal-binding</keyword>
<keyword evidence="14" id="KW-1185">Reference proteome</keyword>
<feature type="transmembrane region" description="Helical" evidence="12">
    <location>
        <begin position="216"/>
        <end position="235"/>
    </location>
</feature>
<evidence type="ECO:0000256" key="5">
    <source>
        <dbReference type="ARBA" id="ARBA00022617"/>
    </source>
</evidence>
<sequence>MEFDTLLSARALMGLSLVFHTFFTPLGIGLPLLLFVAEGMALWKKDERYRQLARAWTPVVGLLFAVGAVSGTVLSFELGLLWPRFMEYAGGIIGMPFSLEGFAFFTEAIFLAIYIYGWNRMSAFAHWLVTIPIAISSAISAVFVISANAWMNTPEGFRVVDGQVVDVDPWDAMFNAAWLHEAIHGTLASYVVTGFSVAAVYAWLLWRKKPAVNAKLGLQLAMAVAAVSIPLQIIAGDFAAKRVAELQPVKFAAMEGQYETQRGAPLRIGGIPMDGETKYAIEIPKMLSWLGYGDLNAEVLGLNDVPPEDRPNELLVHLSFQVMVGAGFALLFIAAWYWVAWWRRRRREAGSWLPGRALSLALIASGFLSFAALQAGWFVTEFGRQPWVVYGYLRTSEGVTERDGILVFFILFTLLYIVISIALIVALLKWPHGPRQPERLPGAAGKEAEGVA</sequence>
<keyword evidence="8 12" id="KW-0249">Electron transport</keyword>
<feature type="transmembrane region" description="Helical" evidence="12">
    <location>
        <begin position="55"/>
        <end position="76"/>
    </location>
</feature>
<keyword evidence="9 12" id="KW-1133">Transmembrane helix</keyword>
<evidence type="ECO:0000313" key="13">
    <source>
        <dbReference type="EMBL" id="WBL37075.1"/>
    </source>
</evidence>
<dbReference type="PANTHER" id="PTHR30365">
    <property type="entry name" value="CYTOCHROME D UBIQUINOL OXIDASE"/>
    <property type="match status" value="1"/>
</dbReference>
<evidence type="ECO:0000256" key="7">
    <source>
        <dbReference type="ARBA" id="ARBA00022723"/>
    </source>
</evidence>
<dbReference type="EMBL" id="CP115149">
    <property type="protein sequence ID" value="WBL37075.1"/>
    <property type="molecule type" value="Genomic_DNA"/>
</dbReference>
<evidence type="ECO:0000256" key="8">
    <source>
        <dbReference type="ARBA" id="ARBA00022982"/>
    </source>
</evidence>
<feature type="transmembrane region" description="Helical" evidence="12">
    <location>
        <begin position="22"/>
        <end position="43"/>
    </location>
</feature>
<comment type="subcellular location">
    <subcellularLocation>
        <location evidence="1">Cell membrane</location>
        <topology evidence="1">Multi-pass membrane protein</topology>
    </subcellularLocation>
</comment>
<feature type="transmembrane region" description="Helical" evidence="12">
    <location>
        <begin position="360"/>
        <end position="379"/>
    </location>
</feature>
<proteinExistence type="inferred from homology"/>
<feature type="transmembrane region" description="Helical" evidence="12">
    <location>
        <begin position="182"/>
        <end position="204"/>
    </location>
</feature>
<evidence type="ECO:0000256" key="10">
    <source>
        <dbReference type="ARBA" id="ARBA00023004"/>
    </source>
</evidence>
<keyword evidence="3 12" id="KW-0813">Transport</keyword>
<evidence type="ECO:0000256" key="2">
    <source>
        <dbReference type="ARBA" id="ARBA00009819"/>
    </source>
</evidence>
<dbReference type="PIRSF" id="PIRSF006446">
    <property type="entry name" value="Cyt_quinol_oxidase_1"/>
    <property type="match status" value="1"/>
</dbReference>
<evidence type="ECO:0000256" key="9">
    <source>
        <dbReference type="ARBA" id="ARBA00022989"/>
    </source>
</evidence>
<evidence type="ECO:0000256" key="1">
    <source>
        <dbReference type="ARBA" id="ARBA00004651"/>
    </source>
</evidence>
<feature type="transmembrane region" description="Helical" evidence="12">
    <location>
        <begin position="405"/>
        <end position="428"/>
    </location>
</feature>
<dbReference type="PANTHER" id="PTHR30365:SF14">
    <property type="entry name" value="CYTOCHROME BD MENAQUINOL OXIDASE SUBUNIT I-RELATED"/>
    <property type="match status" value="1"/>
</dbReference>
<dbReference type="Pfam" id="PF01654">
    <property type="entry name" value="Cyt_bd_oxida_I"/>
    <property type="match status" value="1"/>
</dbReference>
<evidence type="ECO:0000256" key="3">
    <source>
        <dbReference type="ARBA" id="ARBA00022448"/>
    </source>
</evidence>
<accession>A0ABY7MAG6</accession>
<gene>
    <name evidence="13" type="ORF">O0235_05780</name>
</gene>
<evidence type="ECO:0000256" key="11">
    <source>
        <dbReference type="ARBA" id="ARBA00023136"/>
    </source>
</evidence>
<evidence type="ECO:0000256" key="6">
    <source>
        <dbReference type="ARBA" id="ARBA00022692"/>
    </source>
</evidence>
<feature type="transmembrane region" description="Helical" evidence="12">
    <location>
        <begin position="88"/>
        <end position="115"/>
    </location>
</feature>
<evidence type="ECO:0000313" key="14">
    <source>
        <dbReference type="Proteomes" id="UP001212803"/>
    </source>
</evidence>
<dbReference type="InterPro" id="IPR002585">
    <property type="entry name" value="Cyt-d_ubiquinol_oxidase_su_1"/>
</dbReference>
<keyword evidence="6 12" id="KW-0812">Transmembrane</keyword>
<evidence type="ECO:0000256" key="12">
    <source>
        <dbReference type="PIRNR" id="PIRNR006446"/>
    </source>
</evidence>
<keyword evidence="5 12" id="KW-0349">Heme</keyword>
<evidence type="ECO:0000256" key="4">
    <source>
        <dbReference type="ARBA" id="ARBA00022475"/>
    </source>
</evidence>
<feature type="transmembrane region" description="Helical" evidence="12">
    <location>
        <begin position="127"/>
        <end position="151"/>
    </location>
</feature>
<comment type="similarity">
    <text evidence="2 12">Belongs to the cytochrome ubiquinol oxidase subunit 1 family.</text>
</comment>
<dbReference type="Proteomes" id="UP001212803">
    <property type="component" value="Chromosome"/>
</dbReference>
<protein>
    <submittedName>
        <fullName evidence="13">Cytochrome ubiquinol oxidase subunit I</fullName>
    </submittedName>
</protein>
<dbReference type="RefSeq" id="WP_270057589.1">
    <property type="nucleotide sequence ID" value="NZ_CP115149.1"/>
</dbReference>
<feature type="transmembrane region" description="Helical" evidence="12">
    <location>
        <begin position="314"/>
        <end position="339"/>
    </location>
</feature>
<name>A0ABY7MAG6_9CHLR</name>
<keyword evidence="4 12" id="KW-1003">Cell membrane</keyword>